<name>A0ABQ0MZL5_9GAMM</name>
<feature type="region of interest" description="Disordered" evidence="1">
    <location>
        <begin position="392"/>
        <end position="411"/>
    </location>
</feature>
<sequence length="609" mass="69067">MTNIIFSGIDKTFFNRLTFNNKVTASWLPIDELISTGPEVDSSNTKYVVFYNSPEDFLSKLGDKALSNLEQAEQQWLPQTELLVQFYLAHKDNAILVDSEQCEVSFDVFSLLVKAKLNIDCQSSNTGNNNTRKIDDGEKLLIQSLQLTLVTALSEHYDIQNTYENVRSAADLLVISDDYTPEDRACTLRDKCQKLVENIKLNYSKYTDLVKKSELSLSLAEGQVQQLQEELENTGNEHKKSAVKAADAMSTSQENNNQLTQDKAKLENAITELSAENELSLSIAEEQVQQLQEELETTHQQHKKSEEKLKHNLKLSKEAAAKAADEMSTSQESNNQLTQDKATLENDITELSAENELSLLQIQQLQEELEAIFSQHKSAEEQLKHNLKLSKEAADEMSTSQESNNQLTQDKVTLKNDITELSAENELSLLQIQQLQEELETTHHQHKKSEEKIKHNLKLSKEAAGKAADEMSASQENNNQLAQEKATLELDITELGAKNKLSLSIAEEQVQQLQEELEAMHLEKNQYKQKEKELAQQKNSNKESEQLLELKTENEIALLQIQQLQEELEFYFIKYQSLSSNSFISNITPINIADKRFEKSLGLARLLNA</sequence>
<dbReference type="EMBL" id="BDQM01000047">
    <property type="protein sequence ID" value="GAW97804.1"/>
    <property type="molecule type" value="Genomic_DNA"/>
</dbReference>
<evidence type="ECO:0000256" key="1">
    <source>
        <dbReference type="SAM" id="MobiDB-lite"/>
    </source>
</evidence>
<feature type="compositionally biased region" description="Polar residues" evidence="1">
    <location>
        <begin position="327"/>
        <end position="339"/>
    </location>
</feature>
<feature type="region of interest" description="Disordered" evidence="1">
    <location>
        <begin position="292"/>
        <end position="339"/>
    </location>
</feature>
<dbReference type="Proteomes" id="UP000197068">
    <property type="component" value="Unassembled WGS sequence"/>
</dbReference>
<reference evidence="2 3" key="1">
    <citation type="submission" date="2017-06" db="EMBL/GenBank/DDBJ databases">
        <title>Whole Genome Sequences of Colwellia marinimaniae MTCD1.</title>
        <authorList>
            <person name="Kusumoto H."/>
            <person name="Inoue M."/>
            <person name="Tanikawa K."/>
            <person name="Maeji H."/>
            <person name="Cameron J.H."/>
            <person name="Bartlett D.H."/>
        </authorList>
    </citation>
    <scope>NUCLEOTIDE SEQUENCE [LARGE SCALE GENOMIC DNA]</scope>
    <source>
        <strain evidence="2 3">MTCD1</strain>
    </source>
</reference>
<accession>A0ABQ0MZL5</accession>
<gene>
    <name evidence="2" type="ORF">MTCD1_03448</name>
</gene>
<feature type="region of interest" description="Disordered" evidence="1">
    <location>
        <begin position="230"/>
        <end position="260"/>
    </location>
</feature>
<feature type="region of interest" description="Disordered" evidence="1">
    <location>
        <begin position="461"/>
        <end position="480"/>
    </location>
</feature>
<comment type="caution">
    <text evidence="2">The sequence shown here is derived from an EMBL/GenBank/DDBJ whole genome shotgun (WGS) entry which is preliminary data.</text>
</comment>
<evidence type="ECO:0000313" key="2">
    <source>
        <dbReference type="EMBL" id="GAW97804.1"/>
    </source>
</evidence>
<dbReference type="RefSeq" id="WP_057183636.1">
    <property type="nucleotide sequence ID" value="NZ_BDQM01000047.1"/>
</dbReference>
<evidence type="ECO:0000313" key="3">
    <source>
        <dbReference type="Proteomes" id="UP000197068"/>
    </source>
</evidence>
<proteinExistence type="predicted"/>
<evidence type="ECO:0008006" key="4">
    <source>
        <dbReference type="Google" id="ProtNLM"/>
    </source>
</evidence>
<organism evidence="2 3">
    <name type="scientific">Colwellia marinimaniae</name>
    <dbReference type="NCBI Taxonomy" id="1513592"/>
    <lineage>
        <taxon>Bacteria</taxon>
        <taxon>Pseudomonadati</taxon>
        <taxon>Pseudomonadota</taxon>
        <taxon>Gammaproteobacteria</taxon>
        <taxon>Alteromonadales</taxon>
        <taxon>Colwelliaceae</taxon>
        <taxon>Colwellia</taxon>
    </lineage>
</organism>
<feature type="compositionally biased region" description="Polar residues" evidence="1">
    <location>
        <begin position="397"/>
        <end position="411"/>
    </location>
</feature>
<feature type="compositionally biased region" description="Basic and acidic residues" evidence="1">
    <location>
        <begin position="296"/>
        <end position="325"/>
    </location>
</feature>
<feature type="compositionally biased region" description="Polar residues" evidence="1">
    <location>
        <begin position="249"/>
        <end position="260"/>
    </location>
</feature>
<protein>
    <recommendedName>
        <fullName evidence="4">Chromosome partition protein Smc</fullName>
    </recommendedName>
</protein>
<keyword evidence="3" id="KW-1185">Reference proteome</keyword>